<protein>
    <submittedName>
        <fullName evidence="1">Uncharacterized protein</fullName>
    </submittedName>
</protein>
<name>A0A2P2P9V7_RHIMU</name>
<proteinExistence type="predicted"/>
<dbReference type="EMBL" id="GGEC01071061">
    <property type="protein sequence ID" value="MBX51545.1"/>
    <property type="molecule type" value="Transcribed_RNA"/>
</dbReference>
<evidence type="ECO:0000313" key="1">
    <source>
        <dbReference type="EMBL" id="MBX51545.1"/>
    </source>
</evidence>
<accession>A0A2P2P9V7</accession>
<organism evidence="1">
    <name type="scientific">Rhizophora mucronata</name>
    <name type="common">Asiatic mangrove</name>
    <dbReference type="NCBI Taxonomy" id="61149"/>
    <lineage>
        <taxon>Eukaryota</taxon>
        <taxon>Viridiplantae</taxon>
        <taxon>Streptophyta</taxon>
        <taxon>Embryophyta</taxon>
        <taxon>Tracheophyta</taxon>
        <taxon>Spermatophyta</taxon>
        <taxon>Magnoliopsida</taxon>
        <taxon>eudicotyledons</taxon>
        <taxon>Gunneridae</taxon>
        <taxon>Pentapetalae</taxon>
        <taxon>rosids</taxon>
        <taxon>fabids</taxon>
        <taxon>Malpighiales</taxon>
        <taxon>Rhizophoraceae</taxon>
        <taxon>Rhizophora</taxon>
    </lineage>
</organism>
<sequence>MPSNTCCHKILPELNSITKTGQHLTYPYSTL</sequence>
<dbReference type="AlphaFoldDB" id="A0A2P2P9V7"/>
<reference evidence="1" key="1">
    <citation type="submission" date="2018-02" db="EMBL/GenBank/DDBJ databases">
        <title>Rhizophora mucronata_Transcriptome.</title>
        <authorList>
            <person name="Meera S.P."/>
            <person name="Sreeshan A."/>
            <person name="Augustine A."/>
        </authorList>
    </citation>
    <scope>NUCLEOTIDE SEQUENCE</scope>
    <source>
        <tissue evidence="1">Leaf</tissue>
    </source>
</reference>